<reference evidence="1" key="2">
    <citation type="submission" date="2023-04" db="EMBL/GenBank/DDBJ databases">
        <title>Paracnuella aquatica gen. nov., sp. nov., a member of the family Chitinophagaceae isolated from a hot spring.</title>
        <authorList>
            <person name="Wang C."/>
        </authorList>
    </citation>
    <scope>NUCLEOTIDE SEQUENCE</scope>
    <source>
        <strain evidence="1">LB-8</strain>
    </source>
</reference>
<keyword evidence="2" id="KW-1185">Reference proteome</keyword>
<evidence type="ECO:0000313" key="1">
    <source>
        <dbReference type="EMBL" id="MCU7548170.1"/>
    </source>
</evidence>
<dbReference type="InterPro" id="IPR013783">
    <property type="entry name" value="Ig-like_fold"/>
</dbReference>
<dbReference type="CDD" id="cd14948">
    <property type="entry name" value="BACON"/>
    <property type="match status" value="1"/>
</dbReference>
<evidence type="ECO:0000313" key="2">
    <source>
        <dbReference type="Proteomes" id="UP001155483"/>
    </source>
</evidence>
<gene>
    <name evidence="1" type="ORF">OCK74_03550</name>
</gene>
<reference evidence="1" key="1">
    <citation type="submission" date="2022-09" db="EMBL/GenBank/DDBJ databases">
        <authorList>
            <person name="Yuan C."/>
            <person name="Ke Z."/>
        </authorList>
    </citation>
    <scope>NUCLEOTIDE SEQUENCE</scope>
    <source>
        <strain evidence="1">LB-8</strain>
    </source>
</reference>
<dbReference type="RefSeq" id="WP_279295614.1">
    <property type="nucleotide sequence ID" value="NZ_JAOTIF010000001.1"/>
</dbReference>
<dbReference type="AlphaFoldDB" id="A0A9X2XTA6"/>
<dbReference type="PANTHER" id="PTHR42754">
    <property type="entry name" value="ENDOGLUCANASE"/>
    <property type="match status" value="1"/>
</dbReference>
<dbReference type="PROSITE" id="PS51257">
    <property type="entry name" value="PROKAR_LIPOPROTEIN"/>
    <property type="match status" value="1"/>
</dbReference>
<dbReference type="InterPro" id="IPR024361">
    <property type="entry name" value="BACON"/>
</dbReference>
<accession>A0A9X2XTA6</accession>
<dbReference type="PANTHER" id="PTHR42754:SF1">
    <property type="entry name" value="LIPOPROTEIN"/>
    <property type="match status" value="1"/>
</dbReference>
<dbReference type="Gene3D" id="2.60.40.10">
    <property type="entry name" value="Immunoglobulins"/>
    <property type="match status" value="1"/>
</dbReference>
<evidence type="ECO:0008006" key="3">
    <source>
        <dbReference type="Google" id="ProtNLM"/>
    </source>
</evidence>
<dbReference type="EMBL" id="JAOTIF010000001">
    <property type="protein sequence ID" value="MCU7548170.1"/>
    <property type="molecule type" value="Genomic_DNA"/>
</dbReference>
<proteinExistence type="predicted"/>
<sequence length="532" mass="55666">MKQPIDFLVLICTFLIVSCQKSGNSNETPPQLNTSTTSITLNGNSTAIDSFTVNYSGKWTLSINPTTATWLKTSSTNGVGNTKVYVTIQESNTTGTNRTATIVVKPDENAAQAVNISITQNQYEFTPWRNVYGGTESDEFTAAIPTPDKGYIAVGSTLSNNGDVSANHGKKDVWVVKVDAEGKKQWQKTYGGSADENGNAIIATPDGGYIIVGRTASSDGDVTSKHGGEDVWLVKIDANGNKVWQKTYGGSSYEQAFSIIAASDGGYLVAAVTASTDGDVSGQHVTPGLTGAGDAWLFKIDDTGNLLWQKAYGGTNSEMAISVTKSADGGYVAIGYSNAYSADGDVMPTHGSLDFWAFKIDKSGSLQWQKAFGSTMVDFAWSIAATTDGSFIISGYTTSDDGDVTGLHGGKDAWIIKLNGSGNKVWQKTLGGSNDDVGHSVIPTPDGGCMVAGSTASVNGSGQYVSGDAWVTKLNSNGGIEWQKPFGGTGLDVANSIVATGSGTYLVTGTTNSNDGDIVGQHGKDDAWLIVF</sequence>
<organism evidence="1 2">
    <name type="scientific">Paraflavisolibacter caeni</name>
    <dbReference type="NCBI Taxonomy" id="2982496"/>
    <lineage>
        <taxon>Bacteria</taxon>
        <taxon>Pseudomonadati</taxon>
        <taxon>Bacteroidota</taxon>
        <taxon>Chitinophagia</taxon>
        <taxon>Chitinophagales</taxon>
        <taxon>Chitinophagaceae</taxon>
        <taxon>Paraflavisolibacter</taxon>
    </lineage>
</organism>
<name>A0A9X2XTA6_9BACT</name>
<protein>
    <recommendedName>
        <fullName evidence="3">BACON domain-containing protein</fullName>
    </recommendedName>
</protein>
<dbReference type="InterPro" id="IPR011047">
    <property type="entry name" value="Quinoprotein_ADH-like_sf"/>
</dbReference>
<comment type="caution">
    <text evidence="1">The sequence shown here is derived from an EMBL/GenBank/DDBJ whole genome shotgun (WGS) entry which is preliminary data.</text>
</comment>
<dbReference type="SUPFAM" id="SSF50998">
    <property type="entry name" value="Quinoprotein alcohol dehydrogenase-like"/>
    <property type="match status" value="1"/>
</dbReference>
<dbReference type="Proteomes" id="UP001155483">
    <property type="component" value="Unassembled WGS sequence"/>
</dbReference>